<dbReference type="CDD" id="cd06171">
    <property type="entry name" value="Sigma70_r4"/>
    <property type="match status" value="1"/>
</dbReference>
<name>A0ABQ2ZLJ2_9ACTN</name>
<dbReference type="EMBL" id="BMWE01000006">
    <property type="protein sequence ID" value="GGY18533.1"/>
    <property type="molecule type" value="Genomic_DNA"/>
</dbReference>
<evidence type="ECO:0000256" key="1">
    <source>
        <dbReference type="ARBA" id="ARBA00010641"/>
    </source>
</evidence>
<dbReference type="SUPFAM" id="SSF88659">
    <property type="entry name" value="Sigma3 and sigma4 domains of RNA polymerase sigma factors"/>
    <property type="match status" value="1"/>
</dbReference>
<dbReference type="InterPro" id="IPR007630">
    <property type="entry name" value="RNA_pol_sigma70_r4"/>
</dbReference>
<dbReference type="InterPro" id="IPR013324">
    <property type="entry name" value="RNA_pol_sigma_r3/r4-like"/>
</dbReference>
<dbReference type="SUPFAM" id="SSF88946">
    <property type="entry name" value="Sigma2 domain of RNA polymerase sigma factors"/>
    <property type="match status" value="1"/>
</dbReference>
<evidence type="ECO:0000313" key="9">
    <source>
        <dbReference type="Proteomes" id="UP000653308"/>
    </source>
</evidence>
<comment type="similarity">
    <text evidence="1">Belongs to the sigma-70 factor family. ECF subfamily.</text>
</comment>
<dbReference type="InterPro" id="IPR013325">
    <property type="entry name" value="RNA_pol_sigma_r2"/>
</dbReference>
<dbReference type="NCBIfam" id="TIGR02937">
    <property type="entry name" value="sigma70-ECF"/>
    <property type="match status" value="1"/>
</dbReference>
<dbReference type="InterPro" id="IPR039425">
    <property type="entry name" value="RNA_pol_sigma-70-like"/>
</dbReference>
<dbReference type="Pfam" id="PF04545">
    <property type="entry name" value="Sigma70_r4"/>
    <property type="match status" value="1"/>
</dbReference>
<accession>A0ABQ2ZLJ2</accession>
<evidence type="ECO:0000313" key="8">
    <source>
        <dbReference type="EMBL" id="GGY18533.1"/>
    </source>
</evidence>
<gene>
    <name evidence="8" type="ORF">GCM10010384_26180</name>
</gene>
<keyword evidence="5" id="KW-0804">Transcription</keyword>
<keyword evidence="2" id="KW-0805">Transcription regulation</keyword>
<feature type="compositionally biased region" description="Low complexity" evidence="6">
    <location>
        <begin position="15"/>
        <end position="54"/>
    </location>
</feature>
<keyword evidence="4" id="KW-0238">DNA-binding</keyword>
<dbReference type="PANTHER" id="PTHR43133">
    <property type="entry name" value="RNA POLYMERASE ECF-TYPE SIGMA FACTO"/>
    <property type="match status" value="1"/>
</dbReference>
<feature type="region of interest" description="Disordered" evidence="6">
    <location>
        <begin position="1"/>
        <end position="54"/>
    </location>
</feature>
<evidence type="ECO:0000256" key="3">
    <source>
        <dbReference type="ARBA" id="ARBA00023082"/>
    </source>
</evidence>
<dbReference type="Proteomes" id="UP000653308">
    <property type="component" value="Unassembled WGS sequence"/>
</dbReference>
<dbReference type="Gene3D" id="1.10.10.10">
    <property type="entry name" value="Winged helix-like DNA-binding domain superfamily/Winged helix DNA-binding domain"/>
    <property type="match status" value="1"/>
</dbReference>
<keyword evidence="3" id="KW-0731">Sigma factor</keyword>
<dbReference type="InterPro" id="IPR036388">
    <property type="entry name" value="WH-like_DNA-bd_sf"/>
</dbReference>
<evidence type="ECO:0000256" key="2">
    <source>
        <dbReference type="ARBA" id="ARBA00023015"/>
    </source>
</evidence>
<protein>
    <recommendedName>
        <fullName evidence="7">RNA polymerase sigma-70 region 4 domain-containing protein</fullName>
    </recommendedName>
</protein>
<evidence type="ECO:0000259" key="7">
    <source>
        <dbReference type="Pfam" id="PF04545"/>
    </source>
</evidence>
<comment type="caution">
    <text evidence="8">The sequence shown here is derived from an EMBL/GenBank/DDBJ whole genome shotgun (WGS) entry which is preliminary data.</text>
</comment>
<feature type="domain" description="RNA polymerase sigma-70 region 4" evidence="7">
    <location>
        <begin position="194"/>
        <end position="242"/>
    </location>
</feature>
<dbReference type="PANTHER" id="PTHR43133:SF52">
    <property type="entry name" value="ECF RNA POLYMERASE SIGMA FACTOR SIGL"/>
    <property type="match status" value="1"/>
</dbReference>
<evidence type="ECO:0000256" key="5">
    <source>
        <dbReference type="ARBA" id="ARBA00023163"/>
    </source>
</evidence>
<proteinExistence type="inferred from homology"/>
<dbReference type="Gene3D" id="1.10.1740.10">
    <property type="match status" value="1"/>
</dbReference>
<organism evidence="8 9">
    <name type="scientific">Streptomyces djakartensis</name>
    <dbReference type="NCBI Taxonomy" id="68193"/>
    <lineage>
        <taxon>Bacteria</taxon>
        <taxon>Bacillati</taxon>
        <taxon>Actinomycetota</taxon>
        <taxon>Actinomycetes</taxon>
        <taxon>Kitasatosporales</taxon>
        <taxon>Streptomycetaceae</taxon>
        <taxon>Streptomyces</taxon>
    </lineage>
</organism>
<dbReference type="InterPro" id="IPR014284">
    <property type="entry name" value="RNA_pol_sigma-70_dom"/>
</dbReference>
<reference evidence="9" key="1">
    <citation type="journal article" date="2019" name="Int. J. Syst. Evol. Microbiol.">
        <title>The Global Catalogue of Microorganisms (GCM) 10K type strain sequencing project: providing services to taxonomists for standard genome sequencing and annotation.</title>
        <authorList>
            <consortium name="The Broad Institute Genomics Platform"/>
            <consortium name="The Broad Institute Genome Sequencing Center for Infectious Disease"/>
            <person name="Wu L."/>
            <person name="Ma J."/>
        </authorList>
    </citation>
    <scope>NUCLEOTIDE SEQUENCE [LARGE SCALE GENOMIC DNA]</scope>
    <source>
        <strain evidence="9">JCM 4957</strain>
    </source>
</reference>
<keyword evidence="9" id="KW-1185">Reference proteome</keyword>
<evidence type="ECO:0000256" key="4">
    <source>
        <dbReference type="ARBA" id="ARBA00023125"/>
    </source>
</evidence>
<sequence>MLLRGRARRAREAPRPGAGDGPPTAAGPGSAAGVPGAADAPSAAGARSAGVPGSADALGVAEAGAATDGPRAADAPVAVGRSAVRAPDAADPLDAAQERRVRAVLALGGVPQADLLDGVQQVRLRLLERAASGREAPRDVSAWAAVVASNLAMDWHRAKRRQERLGERLAALRQPAHPSGEDTSVLSVAVAQGLDELPDAQRQVVVLRFYADLPVRSIAEQLGVPEGTVKSRLHTAVRALRARLHEDEVV</sequence>
<evidence type="ECO:0000256" key="6">
    <source>
        <dbReference type="SAM" id="MobiDB-lite"/>
    </source>
</evidence>